<evidence type="ECO:0000313" key="3">
    <source>
        <dbReference type="Proteomes" id="UP000254465"/>
    </source>
</evidence>
<dbReference type="AlphaFoldDB" id="A0A380Z1W5"/>
<gene>
    <name evidence="2" type="ORF">NCTC10926_03037</name>
    <name evidence="1" type="ORF">NCTC11296_00531</name>
</gene>
<evidence type="ECO:0000313" key="1">
    <source>
        <dbReference type="EMBL" id="STO70625.1"/>
    </source>
</evidence>
<protein>
    <submittedName>
        <fullName evidence="2">Uncharacterized protein</fullName>
    </submittedName>
</protein>
<name>A0A380Z1W5_AVIPA</name>
<reference evidence="3 4" key="1">
    <citation type="submission" date="2018-06" db="EMBL/GenBank/DDBJ databases">
        <authorList>
            <consortium name="Pathogen Informatics"/>
            <person name="Doyle S."/>
        </authorList>
    </citation>
    <scope>NUCLEOTIDE SEQUENCE [LARGE SCALE GENOMIC DNA]</scope>
    <source>
        <strain evidence="2 4">NCTC10926</strain>
        <strain evidence="1 3">NCTC11296</strain>
    </source>
</reference>
<dbReference type="EMBL" id="UFSW01000003">
    <property type="protein sequence ID" value="SUV40977.1"/>
    <property type="molecule type" value="Genomic_DNA"/>
</dbReference>
<dbReference type="EMBL" id="UGHK01000001">
    <property type="protein sequence ID" value="STO70625.1"/>
    <property type="molecule type" value="Genomic_DNA"/>
</dbReference>
<sequence>MVQCAGKYGENNGELDNPINSFKVKFIGK</sequence>
<evidence type="ECO:0000313" key="4">
    <source>
        <dbReference type="Proteomes" id="UP000254620"/>
    </source>
</evidence>
<dbReference type="Proteomes" id="UP000254620">
    <property type="component" value="Unassembled WGS sequence"/>
</dbReference>
<accession>A0A380Z1W5</accession>
<proteinExistence type="predicted"/>
<organism evidence="2 4">
    <name type="scientific">Avibacterium paragallinarum</name>
    <name type="common">Haemophilus gallinarum</name>
    <dbReference type="NCBI Taxonomy" id="728"/>
    <lineage>
        <taxon>Bacteria</taxon>
        <taxon>Pseudomonadati</taxon>
        <taxon>Pseudomonadota</taxon>
        <taxon>Gammaproteobacteria</taxon>
        <taxon>Pasteurellales</taxon>
        <taxon>Pasteurellaceae</taxon>
        <taxon>Avibacterium</taxon>
    </lineage>
</organism>
<dbReference type="Proteomes" id="UP000254465">
    <property type="component" value="Unassembled WGS sequence"/>
</dbReference>
<evidence type="ECO:0000313" key="2">
    <source>
        <dbReference type="EMBL" id="SUV40977.1"/>
    </source>
</evidence>